<protein>
    <submittedName>
        <fullName evidence="5">Uncharacterized protein LOC113520257 isoform X1</fullName>
    </submittedName>
</protein>
<feature type="region of interest" description="Disordered" evidence="1">
    <location>
        <begin position="288"/>
        <end position="315"/>
    </location>
</feature>
<dbReference type="AlphaFoldDB" id="A0A6J3CD39"/>
<dbReference type="Proteomes" id="UP001652740">
    <property type="component" value="Unplaced"/>
</dbReference>
<gene>
    <name evidence="5" type="primary">LOC113520257</name>
</gene>
<evidence type="ECO:0000256" key="2">
    <source>
        <dbReference type="SAM" id="Phobius"/>
    </source>
</evidence>
<keyword evidence="4" id="KW-1185">Reference proteome</keyword>
<dbReference type="KEGG" id="gmw:113520257"/>
<dbReference type="GeneID" id="113520257"/>
<feature type="compositionally biased region" description="Low complexity" evidence="1">
    <location>
        <begin position="305"/>
        <end position="315"/>
    </location>
</feature>
<dbReference type="InParanoid" id="A0A6J3CD39"/>
<name>A0A6J3CD39_GALME</name>
<proteinExistence type="predicted"/>
<keyword evidence="3" id="KW-0732">Signal</keyword>
<evidence type="ECO:0000313" key="5">
    <source>
        <dbReference type="RefSeq" id="XP_031770657.2"/>
    </source>
</evidence>
<reference evidence="5" key="1">
    <citation type="submission" date="2025-08" db="UniProtKB">
        <authorList>
            <consortium name="RefSeq"/>
        </authorList>
    </citation>
    <scope>IDENTIFICATION</scope>
    <source>
        <tissue evidence="5">Whole larvae</tissue>
    </source>
</reference>
<feature type="chain" id="PRO_5046883054" evidence="3">
    <location>
        <begin position="31"/>
        <end position="358"/>
    </location>
</feature>
<feature type="transmembrane region" description="Helical" evidence="2">
    <location>
        <begin position="339"/>
        <end position="357"/>
    </location>
</feature>
<evidence type="ECO:0000256" key="3">
    <source>
        <dbReference type="SAM" id="SignalP"/>
    </source>
</evidence>
<evidence type="ECO:0000313" key="4">
    <source>
        <dbReference type="Proteomes" id="UP001652740"/>
    </source>
</evidence>
<dbReference type="CDD" id="cd00117">
    <property type="entry name" value="TFP"/>
    <property type="match status" value="1"/>
</dbReference>
<keyword evidence="2" id="KW-1133">Transmembrane helix</keyword>
<accession>A0A6J3CD39</accession>
<evidence type="ECO:0000256" key="1">
    <source>
        <dbReference type="SAM" id="MobiDB-lite"/>
    </source>
</evidence>
<dbReference type="RefSeq" id="XP_031770657.2">
    <property type="nucleotide sequence ID" value="XM_031914797.2"/>
</dbReference>
<keyword evidence="2" id="KW-0472">Membrane</keyword>
<sequence>MAQKAQIFCLSWNVLIVSSAVFISLSVVSASEHRKCHWCGPLAEQVHRSRRAPSCDTQEHPVTMCDPGYSYCAVVVTSPPYTESRYCVKLYQDECYPMFCNSTKTWRMTCPCRGDLCNGIHTERENLAFQVALPKLVAKTHNSKIKKRTVLSSQPLISSSTNEMPPQNEAIITNDRLNETDYNTIINNTEDLESDEEKKGDIVISENNVTESSVQDITNGSSKTIEDNKSTEKIQIEITTPINNVENDPTTHATESPMITTENIRNDKSIISNEIKPSEVLPTAEALQQNASPVDTIEKQESEETTTQTTSMTTSITNTETHQIVKPTQSLNKNIGVQAFSHSYIIITLFISCIIMLI</sequence>
<organism evidence="4 5">
    <name type="scientific">Galleria mellonella</name>
    <name type="common">Greater wax moth</name>
    <dbReference type="NCBI Taxonomy" id="7137"/>
    <lineage>
        <taxon>Eukaryota</taxon>
        <taxon>Metazoa</taxon>
        <taxon>Ecdysozoa</taxon>
        <taxon>Arthropoda</taxon>
        <taxon>Hexapoda</taxon>
        <taxon>Insecta</taxon>
        <taxon>Pterygota</taxon>
        <taxon>Neoptera</taxon>
        <taxon>Endopterygota</taxon>
        <taxon>Lepidoptera</taxon>
        <taxon>Glossata</taxon>
        <taxon>Ditrysia</taxon>
        <taxon>Pyraloidea</taxon>
        <taxon>Pyralidae</taxon>
        <taxon>Galleriinae</taxon>
        <taxon>Galleria</taxon>
    </lineage>
</organism>
<keyword evidence="2" id="KW-0812">Transmembrane</keyword>
<feature type="signal peptide" evidence="3">
    <location>
        <begin position="1"/>
        <end position="30"/>
    </location>
</feature>